<evidence type="ECO:0000256" key="4">
    <source>
        <dbReference type="SAM" id="MobiDB-lite"/>
    </source>
</evidence>
<comment type="similarity">
    <text evidence="1">Belongs to the synembryn family.</text>
</comment>
<dbReference type="OrthoDB" id="5585685at2759"/>
<dbReference type="GO" id="GO:0005737">
    <property type="term" value="C:cytoplasm"/>
    <property type="evidence" value="ECO:0007669"/>
    <property type="project" value="TreeGrafter"/>
</dbReference>
<dbReference type="AlphaFoldDB" id="A0A9P5Q4K4"/>
<evidence type="ECO:0000256" key="3">
    <source>
        <dbReference type="ARBA" id="ARBA00023186"/>
    </source>
</evidence>
<dbReference type="Proteomes" id="UP000772434">
    <property type="component" value="Unassembled WGS sequence"/>
</dbReference>
<comment type="caution">
    <text evidence="5">The sequence shown here is derived from an EMBL/GenBank/DDBJ whole genome shotgun (WGS) entry which is preliminary data.</text>
</comment>
<dbReference type="GO" id="GO:0001965">
    <property type="term" value="F:G-protein alpha-subunit binding"/>
    <property type="evidence" value="ECO:0007669"/>
    <property type="project" value="TreeGrafter"/>
</dbReference>
<evidence type="ECO:0000256" key="2">
    <source>
        <dbReference type="ARBA" id="ARBA00022658"/>
    </source>
</evidence>
<evidence type="ECO:0000313" key="5">
    <source>
        <dbReference type="EMBL" id="KAF9074497.1"/>
    </source>
</evidence>
<keyword evidence="2" id="KW-0344">Guanine-nucleotide releasing factor</keyword>
<feature type="region of interest" description="Disordered" evidence="4">
    <location>
        <begin position="305"/>
        <end position="334"/>
    </location>
</feature>
<protein>
    <submittedName>
        <fullName evidence="5">Guanine nucleotide exchange factor</fullName>
    </submittedName>
</protein>
<organism evidence="5 6">
    <name type="scientific">Rhodocollybia butyracea</name>
    <dbReference type="NCBI Taxonomy" id="206335"/>
    <lineage>
        <taxon>Eukaryota</taxon>
        <taxon>Fungi</taxon>
        <taxon>Dikarya</taxon>
        <taxon>Basidiomycota</taxon>
        <taxon>Agaricomycotina</taxon>
        <taxon>Agaricomycetes</taxon>
        <taxon>Agaricomycetidae</taxon>
        <taxon>Agaricales</taxon>
        <taxon>Marasmiineae</taxon>
        <taxon>Omphalotaceae</taxon>
        <taxon>Rhodocollybia</taxon>
    </lineage>
</organism>
<proteinExistence type="inferred from homology"/>
<dbReference type="InterPro" id="IPR019318">
    <property type="entry name" value="Gua_nucleotide_exch_fac_Ric8"/>
</dbReference>
<evidence type="ECO:0000256" key="1">
    <source>
        <dbReference type="ARBA" id="ARBA00009049"/>
    </source>
</evidence>
<dbReference type="Pfam" id="PF10165">
    <property type="entry name" value="Ric8"/>
    <property type="match status" value="1"/>
</dbReference>
<name>A0A9P5Q4K4_9AGAR</name>
<dbReference type="GO" id="GO:0007186">
    <property type="term" value="P:G protein-coupled receptor signaling pathway"/>
    <property type="evidence" value="ECO:0007669"/>
    <property type="project" value="TreeGrafter"/>
</dbReference>
<accession>A0A9P5Q4K4</accession>
<gene>
    <name evidence="5" type="ORF">BDP27DRAFT_194999</name>
</gene>
<evidence type="ECO:0000313" key="6">
    <source>
        <dbReference type="Proteomes" id="UP000772434"/>
    </source>
</evidence>
<dbReference type="PANTHER" id="PTHR12425:SF5">
    <property type="entry name" value="SYNEMBRYN"/>
    <property type="match status" value="1"/>
</dbReference>
<dbReference type="GO" id="GO:0005085">
    <property type="term" value="F:guanyl-nucleotide exchange factor activity"/>
    <property type="evidence" value="ECO:0007669"/>
    <property type="project" value="UniProtKB-KW"/>
</dbReference>
<dbReference type="EMBL" id="JADNRY010000013">
    <property type="protein sequence ID" value="KAF9074497.1"/>
    <property type="molecule type" value="Genomic_DNA"/>
</dbReference>
<sequence length="587" mass="64696">MTDILESYADLSSSTSRFQVSLVLQSVIEAPPNAFDKSSRAILIKLLLKDLKALGSKYSRLMNKDASTALLAVKILGRTAVGSEPLTEPFSLSALLELSSSLSKEDKIASSEALKCVANTLLLYAQARATFVSKEVGGGTVCAAMLEKATTPDLIFTLGRIMFLATASPSALILSLVEDKRHGRTIIDVLAMKMDMMMASLLADKTLARDALSELLKFTFNILHHYPELCRLISKTPKDEFQFSKPNLDGLLPPLLRIYQSLPPTFPAPMLPPLTHVIHALVTIPITPSLPSIWFSLTRSARNRASSLHHSQPPTASVSRNPSTVSLPRNLSNPPRARTLDRVLAAGRRTLSIYSNSPASMLGISYHDVVLRTLDLLEIVFTYHFPSTSNPDSREIREAFKRGLSTSGMSSDTTLDDLVSPLVVLCTRICMMDPPSCIRVREWIVPPSLDRSYPLDERDDFLGRCMRLLRSVYYTRLKASIGEMLYAACDCDPSILSSLFGYGNVAGFLFNKGIMSAPPPPSSDPYSSNRAINPITGTYNINPQSDIVEEEMTEEEKEAEMDKLFVLFDRLDRAGAPPANQRKFITK</sequence>
<reference evidence="5" key="1">
    <citation type="submission" date="2020-11" db="EMBL/GenBank/DDBJ databases">
        <authorList>
            <consortium name="DOE Joint Genome Institute"/>
            <person name="Ahrendt S."/>
            <person name="Riley R."/>
            <person name="Andreopoulos W."/>
            <person name="Labutti K."/>
            <person name="Pangilinan J."/>
            <person name="Ruiz-Duenas F.J."/>
            <person name="Barrasa J.M."/>
            <person name="Sanchez-Garcia M."/>
            <person name="Camarero S."/>
            <person name="Miyauchi S."/>
            <person name="Serrano A."/>
            <person name="Linde D."/>
            <person name="Babiker R."/>
            <person name="Drula E."/>
            <person name="Ayuso-Fernandez I."/>
            <person name="Pacheco R."/>
            <person name="Padilla G."/>
            <person name="Ferreira P."/>
            <person name="Barriuso J."/>
            <person name="Kellner H."/>
            <person name="Castanera R."/>
            <person name="Alfaro M."/>
            <person name="Ramirez L."/>
            <person name="Pisabarro A.G."/>
            <person name="Kuo A."/>
            <person name="Tritt A."/>
            <person name="Lipzen A."/>
            <person name="He G."/>
            <person name="Yan M."/>
            <person name="Ng V."/>
            <person name="Cullen D."/>
            <person name="Martin F."/>
            <person name="Rosso M.-N."/>
            <person name="Henrissat B."/>
            <person name="Hibbett D."/>
            <person name="Martinez A.T."/>
            <person name="Grigoriev I.V."/>
        </authorList>
    </citation>
    <scope>NUCLEOTIDE SEQUENCE</scope>
    <source>
        <strain evidence="5">AH 40177</strain>
    </source>
</reference>
<feature type="compositionally biased region" description="Polar residues" evidence="4">
    <location>
        <begin position="305"/>
        <end position="333"/>
    </location>
</feature>
<keyword evidence="6" id="KW-1185">Reference proteome</keyword>
<keyword evidence="3" id="KW-0143">Chaperone</keyword>
<dbReference type="PANTHER" id="PTHR12425">
    <property type="entry name" value="SYNEMBRYN"/>
    <property type="match status" value="1"/>
</dbReference>